<protein>
    <submittedName>
        <fullName evidence="6">LysR family transcriptional regulator</fullName>
    </submittedName>
</protein>
<dbReference type="InterPro" id="IPR036388">
    <property type="entry name" value="WH-like_DNA-bd_sf"/>
</dbReference>
<evidence type="ECO:0000256" key="4">
    <source>
        <dbReference type="ARBA" id="ARBA00023163"/>
    </source>
</evidence>
<sequence length="303" mass="33421">MKEVDWDDLKLFFHVASQRGLSGAAAITGISAPTIGRRMLALERMMGRALFVRSQQGYALAPDGHTLFDHVQSMRRTVADIARWHDEAFTLPIVSVAGEDHWLVGFVAENASAIRGPDDAFRLCCKRFTPDEDLTFRHGMIAMRAEPPANGNFAVRKSVTVRYAAYRPAGDDARADLPWISVGTESATSDPEKWVFRNREPQIHTWTNAPDIVEKLIAGGAGRGVLPVFIGDASADLVRDGEPIEELTHSLWLAVNDDDRQRPEVRTALDRLAALLKTNADLFAGQKAVRTRPAPALIAFPRS</sequence>
<dbReference type="PANTHER" id="PTHR30579:SF3">
    <property type="entry name" value="TRANSCRIPTIONAL REGULATORY PROTEIN"/>
    <property type="match status" value="1"/>
</dbReference>
<dbReference type="InterPro" id="IPR036390">
    <property type="entry name" value="WH_DNA-bd_sf"/>
</dbReference>
<comment type="caution">
    <text evidence="6">The sequence shown here is derived from an EMBL/GenBank/DDBJ whole genome shotgun (WGS) entry which is preliminary data.</text>
</comment>
<evidence type="ECO:0000313" key="6">
    <source>
        <dbReference type="EMBL" id="MCX8997523.1"/>
    </source>
</evidence>
<comment type="similarity">
    <text evidence="1">Belongs to the LysR transcriptional regulatory family.</text>
</comment>
<keyword evidence="2" id="KW-0805">Transcription regulation</keyword>
<dbReference type="InterPro" id="IPR050176">
    <property type="entry name" value="LTTR"/>
</dbReference>
<keyword evidence="4" id="KW-0804">Transcription</keyword>
<gene>
    <name evidence="6" type="ORF">NOF55_10420</name>
</gene>
<evidence type="ECO:0000256" key="2">
    <source>
        <dbReference type="ARBA" id="ARBA00023015"/>
    </source>
</evidence>
<name>A0AAE3SVB3_9HYPH</name>
<dbReference type="SUPFAM" id="SSF46785">
    <property type="entry name" value="Winged helix' DNA-binding domain"/>
    <property type="match status" value="1"/>
</dbReference>
<dbReference type="EMBL" id="JANFPI010000003">
    <property type="protein sequence ID" value="MCX8997523.1"/>
    <property type="molecule type" value="Genomic_DNA"/>
</dbReference>
<dbReference type="AlphaFoldDB" id="A0AAE3SVB3"/>
<dbReference type="Proteomes" id="UP001208771">
    <property type="component" value="Unassembled WGS sequence"/>
</dbReference>
<dbReference type="GO" id="GO:0003700">
    <property type="term" value="F:DNA-binding transcription factor activity"/>
    <property type="evidence" value="ECO:0007669"/>
    <property type="project" value="InterPro"/>
</dbReference>
<dbReference type="GO" id="GO:0003677">
    <property type="term" value="F:DNA binding"/>
    <property type="evidence" value="ECO:0007669"/>
    <property type="project" value="UniProtKB-KW"/>
</dbReference>
<accession>A0AAE3SVB3</accession>
<feature type="domain" description="HTH lysR-type" evidence="5">
    <location>
        <begin position="4"/>
        <end position="61"/>
    </location>
</feature>
<reference evidence="6" key="1">
    <citation type="submission" date="2022-07" db="EMBL/GenBank/DDBJ databases">
        <title>Ectorhizobium quercum gen.nov., sp. nov.</title>
        <authorList>
            <person name="Ma T."/>
            <person name="Li Y."/>
        </authorList>
    </citation>
    <scope>NUCLEOTIDE SEQUENCE</scope>
    <source>
        <strain evidence="6">BDR2-2</strain>
    </source>
</reference>
<proteinExistence type="inferred from homology"/>
<evidence type="ECO:0000313" key="7">
    <source>
        <dbReference type="Proteomes" id="UP001208771"/>
    </source>
</evidence>
<evidence type="ECO:0000256" key="1">
    <source>
        <dbReference type="ARBA" id="ARBA00009437"/>
    </source>
</evidence>
<dbReference type="SUPFAM" id="SSF53850">
    <property type="entry name" value="Periplasmic binding protein-like II"/>
    <property type="match status" value="1"/>
</dbReference>
<dbReference type="RefSeq" id="WP_306411310.1">
    <property type="nucleotide sequence ID" value="NZ_JANFPI010000003.1"/>
</dbReference>
<dbReference type="Pfam" id="PF00126">
    <property type="entry name" value="HTH_1"/>
    <property type="match status" value="1"/>
</dbReference>
<evidence type="ECO:0000256" key="3">
    <source>
        <dbReference type="ARBA" id="ARBA00023125"/>
    </source>
</evidence>
<dbReference type="PANTHER" id="PTHR30579">
    <property type="entry name" value="TRANSCRIPTIONAL REGULATOR"/>
    <property type="match status" value="1"/>
</dbReference>
<dbReference type="Gene3D" id="1.10.10.10">
    <property type="entry name" value="Winged helix-like DNA-binding domain superfamily/Winged helix DNA-binding domain"/>
    <property type="match status" value="1"/>
</dbReference>
<dbReference type="PROSITE" id="PS50931">
    <property type="entry name" value="HTH_LYSR"/>
    <property type="match status" value="1"/>
</dbReference>
<dbReference type="InterPro" id="IPR000847">
    <property type="entry name" value="LysR_HTH_N"/>
</dbReference>
<evidence type="ECO:0000259" key="5">
    <source>
        <dbReference type="PROSITE" id="PS50931"/>
    </source>
</evidence>
<organism evidence="6 7">
    <name type="scientific">Ectorhizobium quercum</name>
    <dbReference type="NCBI Taxonomy" id="2965071"/>
    <lineage>
        <taxon>Bacteria</taxon>
        <taxon>Pseudomonadati</taxon>
        <taxon>Pseudomonadota</taxon>
        <taxon>Alphaproteobacteria</taxon>
        <taxon>Hyphomicrobiales</taxon>
        <taxon>Rhizobiaceae</taxon>
        <taxon>Ectorhizobium</taxon>
    </lineage>
</organism>
<keyword evidence="7" id="KW-1185">Reference proteome</keyword>
<keyword evidence="3" id="KW-0238">DNA-binding</keyword>